<dbReference type="Gene3D" id="3.40.50.720">
    <property type="entry name" value="NAD(P)-binding Rossmann-like Domain"/>
    <property type="match status" value="1"/>
</dbReference>
<dbReference type="EMBL" id="SRMQ01000004">
    <property type="protein sequence ID" value="TGJ76655.1"/>
    <property type="molecule type" value="Genomic_DNA"/>
</dbReference>
<evidence type="ECO:0000256" key="4">
    <source>
        <dbReference type="SAM" id="Coils"/>
    </source>
</evidence>
<dbReference type="PANTHER" id="PTHR42901:SF1">
    <property type="entry name" value="ALCOHOL DEHYDROGENASE"/>
    <property type="match status" value="1"/>
</dbReference>
<evidence type="ECO:0000313" key="6">
    <source>
        <dbReference type="Proteomes" id="UP000297714"/>
    </source>
</evidence>
<dbReference type="PIRSF" id="PIRSF000126">
    <property type="entry name" value="11-beta-HSD1"/>
    <property type="match status" value="1"/>
</dbReference>
<dbReference type="SUPFAM" id="SSF51735">
    <property type="entry name" value="NAD(P)-binding Rossmann-fold domains"/>
    <property type="match status" value="1"/>
</dbReference>
<protein>
    <submittedName>
        <fullName evidence="5">NADP-dependent 3-hydroxy acid dehydrogenase YdfG</fullName>
        <ecNumber evidence="5">1.1.1.-</ecNumber>
        <ecNumber evidence="5">1.1.1.298</ecNumber>
    </submittedName>
</protein>
<dbReference type="Proteomes" id="UP000297714">
    <property type="component" value="Unassembled WGS sequence"/>
</dbReference>
<evidence type="ECO:0000256" key="2">
    <source>
        <dbReference type="ARBA" id="ARBA00023002"/>
    </source>
</evidence>
<keyword evidence="6" id="KW-1185">Reference proteome</keyword>
<evidence type="ECO:0000313" key="5">
    <source>
        <dbReference type="EMBL" id="TGJ76655.1"/>
    </source>
</evidence>
<comment type="similarity">
    <text evidence="1 3">Belongs to the short-chain dehydrogenases/reductases (SDR) family.</text>
</comment>
<dbReference type="AlphaFoldDB" id="A0A4Z0YB14"/>
<dbReference type="GO" id="GO:0035527">
    <property type="term" value="F:3-hydroxypropionate dehydrogenase (NADP+) activity"/>
    <property type="evidence" value="ECO:0007669"/>
    <property type="project" value="UniProtKB-EC"/>
</dbReference>
<dbReference type="RefSeq" id="WP_135658866.1">
    <property type="nucleotide sequence ID" value="NZ_JAJUFJ010000011.1"/>
</dbReference>
<keyword evidence="4" id="KW-0175">Coiled coil</keyword>
<dbReference type="InterPro" id="IPR002347">
    <property type="entry name" value="SDR_fam"/>
</dbReference>
<dbReference type="Pfam" id="PF00106">
    <property type="entry name" value="adh_short"/>
    <property type="match status" value="1"/>
</dbReference>
<dbReference type="PANTHER" id="PTHR42901">
    <property type="entry name" value="ALCOHOL DEHYDROGENASE"/>
    <property type="match status" value="1"/>
</dbReference>
<dbReference type="PRINTS" id="PR00081">
    <property type="entry name" value="GDHRDH"/>
</dbReference>
<comment type="caution">
    <text evidence="5">The sequence shown here is derived from an EMBL/GenBank/DDBJ whole genome shotgun (WGS) entry which is preliminary data.</text>
</comment>
<dbReference type="CDD" id="cd05233">
    <property type="entry name" value="SDR_c"/>
    <property type="match status" value="1"/>
</dbReference>
<reference evidence="5 6" key="1">
    <citation type="submission" date="2019-04" db="EMBL/GenBank/DDBJ databases">
        <authorList>
            <person name="Poehlein A."/>
            <person name="Bengelsdorf F.R."/>
            <person name="Duerre P."/>
            <person name="Daniel R."/>
        </authorList>
    </citation>
    <scope>NUCLEOTIDE SEQUENCE [LARGE SCALE GENOMIC DNA]</scope>
    <source>
        <strain evidence="5 6">BS-1</strain>
    </source>
</reference>
<dbReference type="EC" id="1.1.1.298" evidence="5"/>
<proteinExistence type="inferred from homology"/>
<accession>A0A4Z0YB14</accession>
<dbReference type="PRINTS" id="PR00080">
    <property type="entry name" value="SDRFAMILY"/>
</dbReference>
<keyword evidence="2 5" id="KW-0560">Oxidoreductase</keyword>
<dbReference type="EC" id="1.1.1.-" evidence="5"/>
<feature type="coiled-coil region" evidence="4">
    <location>
        <begin position="27"/>
        <end position="54"/>
    </location>
</feature>
<organism evidence="5 6">
    <name type="scientific">Caproiciproducens galactitolivorans</name>
    <dbReference type="NCBI Taxonomy" id="642589"/>
    <lineage>
        <taxon>Bacteria</taxon>
        <taxon>Bacillati</taxon>
        <taxon>Bacillota</taxon>
        <taxon>Clostridia</taxon>
        <taxon>Eubacteriales</taxon>
        <taxon>Acutalibacteraceae</taxon>
        <taxon>Caproiciproducens</taxon>
    </lineage>
</organism>
<name>A0A4Z0YB14_9FIRM</name>
<evidence type="ECO:0000256" key="1">
    <source>
        <dbReference type="ARBA" id="ARBA00006484"/>
    </source>
</evidence>
<evidence type="ECO:0000256" key="3">
    <source>
        <dbReference type="RuleBase" id="RU000363"/>
    </source>
</evidence>
<dbReference type="InterPro" id="IPR036291">
    <property type="entry name" value="NAD(P)-bd_dom_sf"/>
</dbReference>
<dbReference type="OrthoDB" id="9808814at2"/>
<sequence length="251" mass="27999">MKVLITGASSGIGRDIAAVLSEQGFDLILVARRLERLEQVKNELKTNVKIICADLSNAAACIQLYEQVKGEHIDILINNAGFGVFGAFDETDLQRELRMIDTNVRAVHILTKLFLRDFKARNSGYILNVASAAAFQPGPLLSSYYATKAYVLRLTQAVYEELRRAGSKVRICALCPGPVRTEFDEVADVKFSVKGLESRYVAEYAIRKMFRGKLVIVPGITMKLAHGFGRFLPDKQLLKVAYHMQKRKSGK</sequence>
<gene>
    <name evidence="5" type="primary">ydfG</name>
    <name evidence="5" type="ORF">CAGA_11970</name>
</gene>